<reference evidence="2" key="1">
    <citation type="submission" date="2025-08" db="UniProtKB">
        <authorList>
            <consortium name="Ensembl"/>
        </authorList>
    </citation>
    <scope>IDENTIFICATION</scope>
</reference>
<accession>A0A8D2HIQ0</accession>
<proteinExistence type="predicted"/>
<dbReference type="GeneTree" id="ENSGT00910000148499"/>
<dbReference type="Ensembl" id="ENSUPAT00010017270.1">
    <property type="protein sequence ID" value="ENSUPAP00010015101.1"/>
    <property type="gene ID" value="ENSUPAG00010012123.1"/>
</dbReference>
<feature type="transmembrane region" description="Helical" evidence="1">
    <location>
        <begin position="36"/>
        <end position="58"/>
    </location>
</feature>
<protein>
    <submittedName>
        <fullName evidence="2">Uncharacterized protein</fullName>
    </submittedName>
</protein>
<sequence>MVSFFTDVGRFFSFLMNSKSCFTFPLLFLNIPFNTFLYFIIPCVLVLAVAAVIFYFVYRTIFKLSNEVELTSNRINVKK</sequence>
<dbReference type="AlphaFoldDB" id="A0A8D2HIQ0"/>
<keyword evidence="1" id="KW-0812">Transmembrane</keyword>
<evidence type="ECO:0000256" key="1">
    <source>
        <dbReference type="SAM" id="Phobius"/>
    </source>
</evidence>
<name>A0A8D2HIQ0_UROPR</name>
<evidence type="ECO:0000313" key="3">
    <source>
        <dbReference type="Proteomes" id="UP000694417"/>
    </source>
</evidence>
<keyword evidence="1" id="KW-0472">Membrane</keyword>
<organism evidence="2 3">
    <name type="scientific">Urocitellus parryii</name>
    <name type="common">Arctic ground squirrel</name>
    <name type="synonym">Spermophilus parryii</name>
    <dbReference type="NCBI Taxonomy" id="9999"/>
    <lineage>
        <taxon>Eukaryota</taxon>
        <taxon>Metazoa</taxon>
        <taxon>Chordata</taxon>
        <taxon>Craniata</taxon>
        <taxon>Vertebrata</taxon>
        <taxon>Euteleostomi</taxon>
        <taxon>Mammalia</taxon>
        <taxon>Eutheria</taxon>
        <taxon>Euarchontoglires</taxon>
        <taxon>Glires</taxon>
        <taxon>Rodentia</taxon>
        <taxon>Sciuromorpha</taxon>
        <taxon>Sciuridae</taxon>
        <taxon>Xerinae</taxon>
        <taxon>Marmotini</taxon>
        <taxon>Urocitellus</taxon>
    </lineage>
</organism>
<keyword evidence="1" id="KW-1133">Transmembrane helix</keyword>
<dbReference type="Proteomes" id="UP000694417">
    <property type="component" value="Unplaced"/>
</dbReference>
<reference evidence="2" key="2">
    <citation type="submission" date="2025-09" db="UniProtKB">
        <authorList>
            <consortium name="Ensembl"/>
        </authorList>
    </citation>
    <scope>IDENTIFICATION</scope>
</reference>
<keyword evidence="3" id="KW-1185">Reference proteome</keyword>
<evidence type="ECO:0000313" key="2">
    <source>
        <dbReference type="Ensembl" id="ENSUPAP00010015101.1"/>
    </source>
</evidence>